<gene>
    <name evidence="1" type="ORF">HBH39_18145</name>
</gene>
<sequence>MTKKLSYIEARTLIRENFVSSALEYQEFRNSCEALRSQLPSQPLVFYKEDWKGWDEFTGVKHKELDIDIKTLQTLAEHLNLHTRSEWEQAIKENMLGVPISINKIKGFSNWSNFLSKSEYISFKELLVFTRSLSIKTQMDWREWCKKNSRPDRVPFNLRKIYYDDYLAECLNQNVSFWKFIFVGED</sequence>
<dbReference type="KEGG" id="saes:HBH39_18145"/>
<organism evidence="1 2">
    <name type="scientific">Shewanella aestuarii</name>
    <dbReference type="NCBI Taxonomy" id="1028752"/>
    <lineage>
        <taxon>Bacteria</taxon>
        <taxon>Pseudomonadati</taxon>
        <taxon>Pseudomonadota</taxon>
        <taxon>Gammaproteobacteria</taxon>
        <taxon>Alteromonadales</taxon>
        <taxon>Shewanellaceae</taxon>
        <taxon>Shewanella</taxon>
    </lineage>
</organism>
<dbReference type="EMBL" id="CP050314">
    <property type="protein sequence ID" value="QIR16399.1"/>
    <property type="molecule type" value="Genomic_DNA"/>
</dbReference>
<keyword evidence="2" id="KW-1185">Reference proteome</keyword>
<dbReference type="RefSeq" id="WP_167680230.1">
    <property type="nucleotide sequence ID" value="NZ_CP050314.1"/>
</dbReference>
<proteinExistence type="predicted"/>
<reference evidence="1 2" key="1">
    <citation type="submission" date="2020-03" db="EMBL/GenBank/DDBJ databases">
        <title>Complete genome sequence of Shewanella sp.</title>
        <authorList>
            <person name="Kim Y.-S."/>
            <person name="Kim S.-J."/>
            <person name="Jung H.-K."/>
            <person name="Kim K.-H."/>
        </authorList>
    </citation>
    <scope>NUCLEOTIDE SEQUENCE [LARGE SCALE GENOMIC DNA]</scope>
    <source>
        <strain evidence="1 2">PN3F2</strain>
        <plasmid evidence="1 2">pPN3F2_1</plasmid>
    </source>
</reference>
<evidence type="ECO:0000313" key="1">
    <source>
        <dbReference type="EMBL" id="QIR16399.1"/>
    </source>
</evidence>
<accession>A0A6G9QRG0</accession>
<protein>
    <submittedName>
        <fullName evidence="1">Uncharacterized protein</fullName>
    </submittedName>
</protein>
<keyword evidence="1" id="KW-0614">Plasmid</keyword>
<dbReference type="Proteomes" id="UP000502608">
    <property type="component" value="Plasmid pPN3F2_1"/>
</dbReference>
<name>A0A6G9QRG0_9GAMM</name>
<evidence type="ECO:0000313" key="2">
    <source>
        <dbReference type="Proteomes" id="UP000502608"/>
    </source>
</evidence>
<dbReference type="AlphaFoldDB" id="A0A6G9QRG0"/>
<geneLocation type="plasmid" evidence="1 2">
    <name>pPN3F2_1</name>
</geneLocation>